<reference evidence="7 8" key="1">
    <citation type="submission" date="2015-01" db="EMBL/GenBank/DDBJ databases">
        <title>The Genome Sequence of Fonsecaea pedrosoi CBS 271.37.</title>
        <authorList>
            <consortium name="The Broad Institute Genomics Platform"/>
            <person name="Cuomo C."/>
            <person name="de Hoog S."/>
            <person name="Gorbushina A."/>
            <person name="Stielow B."/>
            <person name="Teixiera M."/>
            <person name="Abouelleil A."/>
            <person name="Chapman S.B."/>
            <person name="Priest M."/>
            <person name="Young S.K."/>
            <person name="Wortman J."/>
            <person name="Nusbaum C."/>
            <person name="Birren B."/>
        </authorList>
    </citation>
    <scope>NUCLEOTIDE SEQUENCE [LARGE SCALE GENOMIC DNA]</scope>
    <source>
        <strain evidence="7 8">CBS 271.37</strain>
    </source>
</reference>
<evidence type="ECO:0008006" key="9">
    <source>
        <dbReference type="Google" id="ProtNLM"/>
    </source>
</evidence>
<dbReference type="InterPro" id="IPR001650">
    <property type="entry name" value="Helicase_C-like"/>
</dbReference>
<dbReference type="GO" id="GO:0016787">
    <property type="term" value="F:hydrolase activity"/>
    <property type="evidence" value="ECO:0007669"/>
    <property type="project" value="UniProtKB-KW"/>
</dbReference>
<dbReference type="CDD" id="cd18793">
    <property type="entry name" value="SF2_C_SNF"/>
    <property type="match status" value="1"/>
</dbReference>
<evidence type="ECO:0000313" key="7">
    <source>
        <dbReference type="EMBL" id="KIW84079.1"/>
    </source>
</evidence>
<evidence type="ECO:0000313" key="8">
    <source>
        <dbReference type="Proteomes" id="UP000053029"/>
    </source>
</evidence>
<feature type="domain" description="Helicase C-terminal" evidence="6">
    <location>
        <begin position="790"/>
        <end position="937"/>
    </location>
</feature>
<evidence type="ECO:0000259" key="5">
    <source>
        <dbReference type="PROSITE" id="PS51192"/>
    </source>
</evidence>
<dbReference type="STRING" id="1442368.A0A0D2HI34"/>
<dbReference type="Gene3D" id="3.40.50.300">
    <property type="entry name" value="P-loop containing nucleotide triphosphate hydrolases"/>
    <property type="match status" value="1"/>
</dbReference>
<evidence type="ECO:0000256" key="4">
    <source>
        <dbReference type="SAM" id="MobiDB-lite"/>
    </source>
</evidence>
<dbReference type="GeneID" id="25302815"/>
<dbReference type="PROSITE" id="PS51192">
    <property type="entry name" value="HELICASE_ATP_BIND_1"/>
    <property type="match status" value="1"/>
</dbReference>
<keyword evidence="2" id="KW-0378">Hydrolase</keyword>
<dbReference type="InterPro" id="IPR014001">
    <property type="entry name" value="Helicase_ATP-bd"/>
</dbReference>
<evidence type="ECO:0000256" key="1">
    <source>
        <dbReference type="ARBA" id="ARBA00022741"/>
    </source>
</evidence>
<proteinExistence type="predicted"/>
<dbReference type="GO" id="GO:0008094">
    <property type="term" value="F:ATP-dependent activity, acting on DNA"/>
    <property type="evidence" value="ECO:0007669"/>
    <property type="project" value="TreeGrafter"/>
</dbReference>
<dbReference type="SMART" id="SM00487">
    <property type="entry name" value="DEXDc"/>
    <property type="match status" value="1"/>
</dbReference>
<dbReference type="GO" id="GO:0005524">
    <property type="term" value="F:ATP binding"/>
    <property type="evidence" value="ECO:0007669"/>
    <property type="project" value="UniProtKB-KW"/>
</dbReference>
<dbReference type="CDD" id="cd18008">
    <property type="entry name" value="DEXDc_SHPRH-like"/>
    <property type="match status" value="1"/>
</dbReference>
<dbReference type="AlphaFoldDB" id="A0A0D2HI34"/>
<dbReference type="PANTHER" id="PTHR45626:SF52">
    <property type="entry name" value="SINGLE-STRANDED DNA-DEPENDENT ATPASE (EUROFUNG)"/>
    <property type="match status" value="1"/>
</dbReference>
<evidence type="ECO:0000256" key="2">
    <source>
        <dbReference type="ARBA" id="ARBA00022801"/>
    </source>
</evidence>
<feature type="domain" description="Helicase ATP-binding" evidence="5">
    <location>
        <begin position="383"/>
        <end position="567"/>
    </location>
</feature>
<feature type="region of interest" description="Disordered" evidence="4">
    <location>
        <begin position="1"/>
        <end position="28"/>
    </location>
</feature>
<feature type="compositionally biased region" description="Polar residues" evidence="4">
    <location>
        <begin position="746"/>
        <end position="757"/>
    </location>
</feature>
<dbReference type="GO" id="GO:0006281">
    <property type="term" value="P:DNA repair"/>
    <property type="evidence" value="ECO:0007669"/>
    <property type="project" value="TreeGrafter"/>
</dbReference>
<sequence>MEKSSIAVEELDREEHGSSEKRTARDVNFGDTLEKVDASARPWTKLLTSILGVDQTPSDEADEVQIDDKLIDDSFQPGSSRANPQLEEVGRRIETWINATITQCTEAGKQDDENWLSSLDETESHNDSDIQCFGMIANRRMRLYGDMDTLRKKLVRLRPSSGLTNLQFDTAFDTGFLRLEDGTLCAQLDRDVCAPLTRIKTTFQTTQLVAYALVENWLKTIERANRSKSGEMDIDIYVYGSANSRSAVGQVLSEEGLYLQNLRHPEKDPGVEYMNPHMLDFDDLDLDEDYMEVDDLEQDDRRPEDLQKTMLDLCMAETNDRHFREENAYMHITVPLLPTQKQAVSFMIEREVGPIPEESRLWKWTENETSSGFRHLITGCWATEPRPETGGGILADEPGLGKTLSALSLISQRLADAHLWSQSRNEEDENPVQSPIRSRATLIIAPSLEIMTVWRDELKNFTDNSLKVLIYHGRTRCRQVERISEADIVFTTYHTLAAERKIKKSPLMSINWFRLVLDEAHCIRRQSTTLYVAVAELEACHRWCLTGTPVQNKLDDLGALLAFIRAEPFDRISMFRKYVVSPFTYDKPRATAKLSLLLNSVCMRRKIGRLKLPPMIQRYHTVELSQAEKEQYETTRDSMLWELTHGSRKKNSGTPLGKFQIQHRLRRLCNHGTFQKSWNNSQVDIRAQREDVIVAMGKEQVVRCSSCHEWIAALATNCNAREASGPRARITCDECIAELSQDAQEATEASATNSTSKSRPKDSELGLQKSFETDVGCQGYSSKIEMLMRDLNENLLDTKSIVFSSWTRSLDLVQMHLQHRNIAFMRVDGNTESAKREQIFDTFKVDESSRILLMTTGTGAYGVNLTCANRVFLLEPNWNPSVEVQAIARAQRMSQRQSVLVIRYMVRGTIEEDILNQQGSKLSIAEMGFGAPRQESL</sequence>
<dbReference type="RefSeq" id="XP_013287887.1">
    <property type="nucleotide sequence ID" value="XM_013432433.1"/>
</dbReference>
<dbReference type="InterPro" id="IPR050628">
    <property type="entry name" value="SNF2_RAD54_helicase_TF"/>
</dbReference>
<dbReference type="PANTHER" id="PTHR45626">
    <property type="entry name" value="TRANSCRIPTION TERMINATION FACTOR 2-RELATED"/>
    <property type="match status" value="1"/>
</dbReference>
<dbReference type="Gene3D" id="3.40.50.10810">
    <property type="entry name" value="Tandem AAA-ATPase domain"/>
    <property type="match status" value="1"/>
</dbReference>
<evidence type="ECO:0000256" key="3">
    <source>
        <dbReference type="ARBA" id="ARBA00022840"/>
    </source>
</evidence>
<dbReference type="Pfam" id="PF00176">
    <property type="entry name" value="SNF2-rel_dom"/>
    <property type="match status" value="1"/>
</dbReference>
<protein>
    <recommendedName>
        <fullName evidence="9">DNA repair protein rad5</fullName>
    </recommendedName>
</protein>
<dbReference type="PROSITE" id="PS51194">
    <property type="entry name" value="HELICASE_CTER"/>
    <property type="match status" value="1"/>
</dbReference>
<keyword evidence="3" id="KW-0067">ATP-binding</keyword>
<dbReference type="SUPFAM" id="SSF52540">
    <property type="entry name" value="P-loop containing nucleoside triphosphate hydrolases"/>
    <property type="match status" value="2"/>
</dbReference>
<dbReference type="InterPro" id="IPR027417">
    <property type="entry name" value="P-loop_NTPase"/>
</dbReference>
<organism evidence="7 8">
    <name type="scientific">Fonsecaea pedrosoi CBS 271.37</name>
    <dbReference type="NCBI Taxonomy" id="1442368"/>
    <lineage>
        <taxon>Eukaryota</taxon>
        <taxon>Fungi</taxon>
        <taxon>Dikarya</taxon>
        <taxon>Ascomycota</taxon>
        <taxon>Pezizomycotina</taxon>
        <taxon>Eurotiomycetes</taxon>
        <taxon>Chaetothyriomycetidae</taxon>
        <taxon>Chaetothyriales</taxon>
        <taxon>Herpotrichiellaceae</taxon>
        <taxon>Fonsecaea</taxon>
    </lineage>
</organism>
<dbReference type="HOGENOM" id="CLU_000315_2_7_1"/>
<feature type="region of interest" description="Disordered" evidence="4">
    <location>
        <begin position="746"/>
        <end position="765"/>
    </location>
</feature>
<dbReference type="InterPro" id="IPR000330">
    <property type="entry name" value="SNF2_N"/>
</dbReference>
<dbReference type="OrthoDB" id="448448at2759"/>
<dbReference type="VEuPathDB" id="FungiDB:Z517_03325"/>
<accession>A0A0D2HI34</accession>
<dbReference type="InterPro" id="IPR038718">
    <property type="entry name" value="SNF2-like_sf"/>
</dbReference>
<name>A0A0D2HI34_9EURO</name>
<keyword evidence="8" id="KW-1185">Reference proteome</keyword>
<keyword evidence="1" id="KW-0547">Nucleotide-binding</keyword>
<dbReference type="EMBL" id="KN846970">
    <property type="protein sequence ID" value="KIW84079.1"/>
    <property type="molecule type" value="Genomic_DNA"/>
</dbReference>
<gene>
    <name evidence="7" type="ORF">Z517_03325</name>
</gene>
<dbReference type="GO" id="GO:0005634">
    <property type="term" value="C:nucleus"/>
    <property type="evidence" value="ECO:0007669"/>
    <property type="project" value="TreeGrafter"/>
</dbReference>
<dbReference type="SMART" id="SM00490">
    <property type="entry name" value="HELICc"/>
    <property type="match status" value="1"/>
</dbReference>
<feature type="compositionally biased region" description="Basic and acidic residues" evidence="4">
    <location>
        <begin position="13"/>
        <end position="25"/>
    </location>
</feature>
<evidence type="ECO:0000259" key="6">
    <source>
        <dbReference type="PROSITE" id="PS51194"/>
    </source>
</evidence>
<dbReference type="Proteomes" id="UP000053029">
    <property type="component" value="Unassembled WGS sequence"/>
</dbReference>
<dbReference type="Pfam" id="PF00271">
    <property type="entry name" value="Helicase_C"/>
    <property type="match status" value="1"/>
</dbReference>
<dbReference type="InterPro" id="IPR049730">
    <property type="entry name" value="SNF2/RAD54-like_C"/>
</dbReference>